<evidence type="ECO:0000256" key="2">
    <source>
        <dbReference type="ARBA" id="ARBA00000967"/>
    </source>
</evidence>
<dbReference type="SUPFAM" id="SSF53187">
    <property type="entry name" value="Zn-dependent exopeptidases"/>
    <property type="match status" value="1"/>
</dbReference>
<dbReference type="RefSeq" id="WP_371948747.1">
    <property type="nucleotide sequence ID" value="NZ_JAXCEI010000004.1"/>
</dbReference>
<evidence type="ECO:0000256" key="4">
    <source>
        <dbReference type="ARBA" id="ARBA00022438"/>
    </source>
</evidence>
<evidence type="ECO:0000259" key="9">
    <source>
        <dbReference type="PROSITE" id="PS00631"/>
    </source>
</evidence>
<protein>
    <recommendedName>
        <fullName evidence="8">Probable cytosol aminopeptidase</fullName>
        <ecNumber evidence="8">3.4.11.1</ecNumber>
    </recommendedName>
    <alternativeName>
        <fullName evidence="8">Leucine aminopeptidase</fullName>
        <shortName evidence="8">LAP</shortName>
        <ecNumber evidence="8">3.4.11.10</ecNumber>
    </alternativeName>
    <alternativeName>
        <fullName evidence="8">Leucyl aminopeptidase</fullName>
    </alternativeName>
</protein>
<reference evidence="10 11" key="1">
    <citation type="submission" date="2023-11" db="EMBL/GenBank/DDBJ databases">
        <title>Actinomadura monticuli sp. nov., isolated from volcanic ash.</title>
        <authorList>
            <person name="Lee S.D."/>
            <person name="Yang H."/>
            <person name="Kim I.S."/>
        </authorList>
    </citation>
    <scope>NUCLEOTIDE SEQUENCE [LARGE SCALE GENOMIC DNA]</scope>
    <source>
        <strain evidence="10 11">DLS-62</strain>
    </source>
</reference>
<dbReference type="Gene3D" id="3.40.630.10">
    <property type="entry name" value="Zn peptidases"/>
    <property type="match status" value="1"/>
</dbReference>
<dbReference type="CDD" id="cd00433">
    <property type="entry name" value="Peptidase_M17"/>
    <property type="match status" value="1"/>
</dbReference>
<dbReference type="PROSITE" id="PS00631">
    <property type="entry name" value="CYTOSOL_AP"/>
    <property type="match status" value="1"/>
</dbReference>
<comment type="subcellular location">
    <subcellularLocation>
        <location evidence="8">Cytoplasm</location>
    </subcellularLocation>
</comment>
<dbReference type="GO" id="GO:0004177">
    <property type="term" value="F:aminopeptidase activity"/>
    <property type="evidence" value="ECO:0007669"/>
    <property type="project" value="UniProtKB-KW"/>
</dbReference>
<dbReference type="PANTHER" id="PTHR11963:SF23">
    <property type="entry name" value="CYTOSOL AMINOPEPTIDASE"/>
    <property type="match status" value="1"/>
</dbReference>
<keyword evidence="8" id="KW-0464">Manganese</keyword>
<keyword evidence="6 8" id="KW-0378">Hydrolase</keyword>
<comment type="caution">
    <text evidence="10">The sequence shown here is derived from an EMBL/GenBank/DDBJ whole genome shotgun (WGS) entry which is preliminary data.</text>
</comment>
<dbReference type="Proteomes" id="UP001569963">
    <property type="component" value="Unassembled WGS sequence"/>
</dbReference>
<feature type="binding site" evidence="8">
    <location>
        <position position="277"/>
    </location>
    <ligand>
        <name>Mn(2+)</name>
        <dbReference type="ChEBI" id="CHEBI:29035"/>
        <label>2</label>
    </ligand>
</feature>
<comment type="function">
    <text evidence="7 8">Presumably involved in the processing and regular turnover of intracellular proteins. Catalyzes the removal of unsubstituted N-terminal amino acids from various peptides.</text>
</comment>
<dbReference type="EC" id="3.4.11.10" evidence="8"/>
<evidence type="ECO:0000256" key="6">
    <source>
        <dbReference type="ARBA" id="ARBA00022801"/>
    </source>
</evidence>
<feature type="active site" evidence="8">
    <location>
        <position position="358"/>
    </location>
</feature>
<evidence type="ECO:0000313" key="11">
    <source>
        <dbReference type="Proteomes" id="UP001569963"/>
    </source>
</evidence>
<dbReference type="Gene3D" id="3.40.220.10">
    <property type="entry name" value="Leucine Aminopeptidase, subunit E, domain 1"/>
    <property type="match status" value="1"/>
</dbReference>
<feature type="binding site" evidence="8">
    <location>
        <position position="277"/>
    </location>
    <ligand>
        <name>Mn(2+)</name>
        <dbReference type="ChEBI" id="CHEBI:29035"/>
        <label>1</label>
    </ligand>
</feature>
<comment type="similarity">
    <text evidence="3 8">Belongs to the peptidase M17 family.</text>
</comment>
<keyword evidence="4 8" id="KW-0031">Aminopeptidase</keyword>
<comment type="catalytic activity">
    <reaction evidence="1 8">
        <text>Release of an N-terminal amino acid, Xaa-|-Yaa-, in which Xaa is preferably Leu, but may be other amino acids including Pro although not Arg or Lys, and Yaa may be Pro. Amino acid amides and methyl esters are also readily hydrolyzed, but rates on arylamides are exceedingly low.</text>
        <dbReference type="EC" id="3.4.11.1"/>
    </reaction>
</comment>
<dbReference type="InterPro" id="IPR011356">
    <property type="entry name" value="Leucine_aapep/pepB"/>
</dbReference>
<dbReference type="EC" id="3.4.11.1" evidence="8"/>
<dbReference type="InterPro" id="IPR000819">
    <property type="entry name" value="Peptidase_M17_C"/>
</dbReference>
<keyword evidence="8" id="KW-0479">Metal-binding</keyword>
<name>A0ABV4Q8Z7_9ACTN</name>
<gene>
    <name evidence="8" type="primary">pepA</name>
    <name evidence="10" type="ORF">SM611_09160</name>
</gene>
<feature type="binding site" evidence="8">
    <location>
        <position position="356"/>
    </location>
    <ligand>
        <name>Mn(2+)</name>
        <dbReference type="ChEBI" id="CHEBI:29035"/>
        <label>2</label>
    </ligand>
</feature>
<comment type="cofactor">
    <cofactor evidence="8">
        <name>Mn(2+)</name>
        <dbReference type="ChEBI" id="CHEBI:29035"/>
    </cofactor>
    <text evidence="8">Binds 2 manganese ions per subunit.</text>
</comment>
<feature type="binding site" evidence="8">
    <location>
        <position position="295"/>
    </location>
    <ligand>
        <name>Mn(2+)</name>
        <dbReference type="ChEBI" id="CHEBI:29035"/>
        <label>2</label>
    </ligand>
</feature>
<comment type="catalytic activity">
    <reaction evidence="2 8">
        <text>Release of an N-terminal amino acid, preferentially leucine, but not glutamic or aspartic acids.</text>
        <dbReference type="EC" id="3.4.11.10"/>
    </reaction>
</comment>
<feature type="active site" evidence="8">
    <location>
        <position position="284"/>
    </location>
</feature>
<evidence type="ECO:0000256" key="7">
    <source>
        <dbReference type="ARBA" id="ARBA00049972"/>
    </source>
</evidence>
<proteinExistence type="inferred from homology"/>
<evidence type="ECO:0000313" key="10">
    <source>
        <dbReference type="EMBL" id="MFA1539097.1"/>
    </source>
</evidence>
<dbReference type="SUPFAM" id="SSF52949">
    <property type="entry name" value="Macro domain-like"/>
    <property type="match status" value="1"/>
</dbReference>
<dbReference type="HAMAP" id="MF_00181">
    <property type="entry name" value="Cytosol_peptidase_M17"/>
    <property type="match status" value="1"/>
</dbReference>
<feature type="domain" description="Cytosol aminopeptidase" evidence="9">
    <location>
        <begin position="352"/>
        <end position="359"/>
    </location>
</feature>
<evidence type="ECO:0000256" key="3">
    <source>
        <dbReference type="ARBA" id="ARBA00009528"/>
    </source>
</evidence>
<dbReference type="InterPro" id="IPR043472">
    <property type="entry name" value="Macro_dom-like"/>
</dbReference>
<evidence type="ECO:0000256" key="1">
    <source>
        <dbReference type="ARBA" id="ARBA00000135"/>
    </source>
</evidence>
<evidence type="ECO:0000256" key="8">
    <source>
        <dbReference type="HAMAP-Rule" id="MF_00181"/>
    </source>
</evidence>
<keyword evidence="11" id="KW-1185">Reference proteome</keyword>
<dbReference type="Pfam" id="PF00883">
    <property type="entry name" value="Peptidase_M17"/>
    <property type="match status" value="1"/>
</dbReference>
<feature type="binding site" evidence="8">
    <location>
        <position position="356"/>
    </location>
    <ligand>
        <name>Mn(2+)</name>
        <dbReference type="ChEBI" id="CHEBI:29035"/>
        <label>1</label>
    </ligand>
</feature>
<dbReference type="PRINTS" id="PR00481">
    <property type="entry name" value="LAMNOPPTDASE"/>
</dbReference>
<dbReference type="InterPro" id="IPR023042">
    <property type="entry name" value="Peptidase_M17_leu_NH2_pept"/>
</dbReference>
<dbReference type="InterPro" id="IPR008283">
    <property type="entry name" value="Peptidase_M17_N"/>
</dbReference>
<accession>A0ABV4Q8Z7</accession>
<dbReference type="PANTHER" id="PTHR11963">
    <property type="entry name" value="LEUCINE AMINOPEPTIDASE-RELATED"/>
    <property type="match status" value="1"/>
</dbReference>
<organism evidence="10 11">
    <name type="scientific">Actinomadura monticuli</name>
    <dbReference type="NCBI Taxonomy" id="3097367"/>
    <lineage>
        <taxon>Bacteria</taxon>
        <taxon>Bacillati</taxon>
        <taxon>Actinomycetota</taxon>
        <taxon>Actinomycetes</taxon>
        <taxon>Streptosporangiales</taxon>
        <taxon>Thermomonosporaceae</taxon>
        <taxon>Actinomadura</taxon>
    </lineage>
</organism>
<dbReference type="NCBIfam" id="NF002073">
    <property type="entry name" value="PRK00913.1-2"/>
    <property type="match status" value="1"/>
</dbReference>
<feature type="binding site" evidence="8">
    <location>
        <position position="272"/>
    </location>
    <ligand>
        <name>Mn(2+)</name>
        <dbReference type="ChEBI" id="CHEBI:29035"/>
        <label>2</label>
    </ligand>
</feature>
<keyword evidence="8" id="KW-0963">Cytoplasm</keyword>
<feature type="binding site" evidence="8">
    <location>
        <position position="354"/>
    </location>
    <ligand>
        <name>Mn(2+)</name>
        <dbReference type="ChEBI" id="CHEBI:29035"/>
        <label>1</label>
    </ligand>
</feature>
<evidence type="ECO:0000256" key="5">
    <source>
        <dbReference type="ARBA" id="ARBA00022670"/>
    </source>
</evidence>
<sequence>MLDPKGRKRSSGGLPSGYVTSISLDSADLVGLDADAIVIGASPAGAGAAPAAGADGLDRAMDGRLADALTALGATGKAGEITKLPSLGAVTAKVIVAAGLGEAPTAEDLRRAAGAAVRALAGTGRVAVALPAGSAEEVGAVALGALLGAYSFDAYRTGDGRKAPVADIRLVAPAAEEAAVERARILAASVKLVRDLVNTPPSHLSPEDLADEAGRVAAESGLSIEVLDEKALVEGGYGGIAGVGQGSVNPPRLVRLAYTHAEASRTLALVGKGITFDSGGLSLKPTDAMDWMKSDMGGAAAVLGALAAIAKLGPKVNVVGYLAIAENMPSGTAQRPSDVLRIYGGKTVEVLNTDAEGRLVMADALVRSGEDSPDLIVDVATLTGAQLVALGTRTTGVMANDDGVREKVVAAAERAGEPSWGMPLPAELRKGLDSAVADIANISGERWGGMLVAGTFLKEFVPDGVKWAHLDIAGPSFNKGEAYGYTPKGGTGAAARTLVQIAEDVAAGIL</sequence>
<dbReference type="EMBL" id="JAXCEI010000004">
    <property type="protein sequence ID" value="MFA1539097.1"/>
    <property type="molecule type" value="Genomic_DNA"/>
</dbReference>
<keyword evidence="5 8" id="KW-0645">Protease</keyword>
<dbReference type="Pfam" id="PF02789">
    <property type="entry name" value="Peptidase_M17_N"/>
    <property type="match status" value="1"/>
</dbReference>